<keyword evidence="3" id="KW-1133">Transmembrane helix</keyword>
<dbReference type="Proteomes" id="UP000007635">
    <property type="component" value="Chromosome XI"/>
</dbReference>
<keyword evidence="5" id="KW-1185">Reference proteome</keyword>
<sequence>MGAEGVKAPDGGWGWAVLFGCFVITGFSYAFPKAVSVFFKELIREFGVGYSDTAWISSILLAMLYGTGPLCSVLVNRFGCRPVMMVGGLFASLGMIMASFSTSIIHIYLSTGVITGRLLDATKNYMWVFLLAGIEVVISAVVLATCNFLFIRIKSSALEDKLESITVTDDAKTEVCHKPSEISEEEEKGARQGQEKETNEKVIKKEEEMHKERVKEDRPESETVDSKAVERFLKEQRQNGDMAISPETCL</sequence>
<feature type="transmembrane region" description="Helical" evidence="3">
    <location>
        <begin position="87"/>
        <end position="109"/>
    </location>
</feature>
<dbReference type="GO" id="GO:0015650">
    <property type="term" value="F:lactate:proton symporter activity"/>
    <property type="evidence" value="ECO:0007669"/>
    <property type="project" value="TreeGrafter"/>
</dbReference>
<reference evidence="4" key="3">
    <citation type="submission" date="2025-09" db="UniProtKB">
        <authorList>
            <consortium name="Ensembl"/>
        </authorList>
    </citation>
    <scope>IDENTIFICATION</scope>
</reference>
<dbReference type="InterPro" id="IPR036259">
    <property type="entry name" value="MFS_trans_sf"/>
</dbReference>
<evidence type="ECO:0000313" key="4">
    <source>
        <dbReference type="Ensembl" id="ENSGACP00000033263.1"/>
    </source>
</evidence>
<evidence type="ECO:0008006" key="6">
    <source>
        <dbReference type="Google" id="ProtNLM"/>
    </source>
</evidence>
<comment type="subcellular location">
    <subcellularLocation>
        <location evidence="1">Membrane</location>
        <topology evidence="1">Multi-pass membrane protein</topology>
    </subcellularLocation>
</comment>
<organism evidence="4 5">
    <name type="scientific">Gasterosteus aculeatus aculeatus</name>
    <name type="common">three-spined stickleback</name>
    <dbReference type="NCBI Taxonomy" id="481459"/>
    <lineage>
        <taxon>Eukaryota</taxon>
        <taxon>Metazoa</taxon>
        <taxon>Chordata</taxon>
        <taxon>Craniata</taxon>
        <taxon>Vertebrata</taxon>
        <taxon>Euteleostomi</taxon>
        <taxon>Actinopterygii</taxon>
        <taxon>Neopterygii</taxon>
        <taxon>Teleostei</taxon>
        <taxon>Neoteleostei</taxon>
        <taxon>Acanthomorphata</taxon>
        <taxon>Eupercaria</taxon>
        <taxon>Perciformes</taxon>
        <taxon>Cottioidei</taxon>
        <taxon>Gasterosteales</taxon>
        <taxon>Gasterosteidae</taxon>
        <taxon>Gasterosteus</taxon>
    </lineage>
</organism>
<dbReference type="Ensembl" id="ENSGACT00000074013.1">
    <property type="protein sequence ID" value="ENSGACP00000033263.1"/>
    <property type="gene ID" value="ENSGACG00000005400.2"/>
</dbReference>
<accession>A0AAQ4P3W6</accession>
<feature type="transmembrane region" description="Helical" evidence="3">
    <location>
        <begin position="129"/>
        <end position="151"/>
    </location>
</feature>
<feature type="transmembrane region" description="Helical" evidence="3">
    <location>
        <begin position="12"/>
        <end position="31"/>
    </location>
</feature>
<dbReference type="GO" id="GO:0016323">
    <property type="term" value="C:basolateral plasma membrane"/>
    <property type="evidence" value="ECO:0007669"/>
    <property type="project" value="TreeGrafter"/>
</dbReference>
<proteinExistence type="predicted"/>
<dbReference type="PANTHER" id="PTHR11360:SF27">
    <property type="entry name" value="MONOCARBOXYLATE TRANSPORTER 4"/>
    <property type="match status" value="1"/>
</dbReference>
<dbReference type="PROSITE" id="PS51257">
    <property type="entry name" value="PROKAR_LIPOPROTEIN"/>
    <property type="match status" value="1"/>
</dbReference>
<reference evidence="4" key="2">
    <citation type="submission" date="2025-08" db="UniProtKB">
        <authorList>
            <consortium name="Ensembl"/>
        </authorList>
    </citation>
    <scope>IDENTIFICATION</scope>
</reference>
<feature type="region of interest" description="Disordered" evidence="2">
    <location>
        <begin position="176"/>
        <end position="250"/>
    </location>
</feature>
<dbReference type="PANTHER" id="PTHR11360">
    <property type="entry name" value="MONOCARBOXYLATE TRANSPORTER"/>
    <property type="match status" value="1"/>
</dbReference>
<protein>
    <recommendedName>
        <fullName evidence="6">Solute carrier family 16 member 3</fullName>
    </recommendedName>
</protein>
<evidence type="ECO:0000313" key="5">
    <source>
        <dbReference type="Proteomes" id="UP000007635"/>
    </source>
</evidence>
<name>A0AAQ4P3W6_GASAC</name>
<dbReference type="AlphaFoldDB" id="A0AAQ4P3W6"/>
<keyword evidence="3" id="KW-0472">Membrane</keyword>
<feature type="transmembrane region" description="Helical" evidence="3">
    <location>
        <begin position="54"/>
        <end position="75"/>
    </location>
</feature>
<dbReference type="Gene3D" id="1.20.1250.20">
    <property type="entry name" value="MFS general substrate transporter like domains"/>
    <property type="match status" value="1"/>
</dbReference>
<evidence type="ECO:0000256" key="3">
    <source>
        <dbReference type="SAM" id="Phobius"/>
    </source>
</evidence>
<dbReference type="GeneTree" id="ENSGT00940000158181"/>
<dbReference type="InterPro" id="IPR050327">
    <property type="entry name" value="Proton-linked_MCT"/>
</dbReference>
<keyword evidence="3" id="KW-0812">Transmembrane</keyword>
<dbReference type="SUPFAM" id="SSF103473">
    <property type="entry name" value="MFS general substrate transporter"/>
    <property type="match status" value="1"/>
</dbReference>
<evidence type="ECO:0000256" key="1">
    <source>
        <dbReference type="ARBA" id="ARBA00004141"/>
    </source>
</evidence>
<dbReference type="FunFam" id="1.20.1250.20:FF:001012">
    <property type="entry name" value="Si:dkey-246g23.4"/>
    <property type="match status" value="1"/>
</dbReference>
<reference evidence="4 5" key="1">
    <citation type="journal article" date="2021" name="G3 (Bethesda)">
        <title>Improved contiguity of the threespine stickleback genome using long-read sequencing.</title>
        <authorList>
            <person name="Nath S."/>
            <person name="Shaw D.E."/>
            <person name="White M.A."/>
        </authorList>
    </citation>
    <scope>NUCLEOTIDE SEQUENCE [LARGE SCALE GENOMIC DNA]</scope>
    <source>
        <strain evidence="4 5">Lake Benthic</strain>
    </source>
</reference>
<evidence type="ECO:0000256" key="2">
    <source>
        <dbReference type="SAM" id="MobiDB-lite"/>
    </source>
</evidence>
<feature type="compositionally biased region" description="Basic and acidic residues" evidence="2">
    <location>
        <begin position="188"/>
        <end position="238"/>
    </location>
</feature>